<proteinExistence type="inferred from homology"/>
<dbReference type="Pfam" id="PF00528">
    <property type="entry name" value="BPD_transp_1"/>
    <property type="match status" value="1"/>
</dbReference>
<organism evidence="9 10">
    <name type="scientific">Paenibacillus arenilitoris</name>
    <dbReference type="NCBI Taxonomy" id="2772299"/>
    <lineage>
        <taxon>Bacteria</taxon>
        <taxon>Bacillati</taxon>
        <taxon>Bacillota</taxon>
        <taxon>Bacilli</taxon>
        <taxon>Bacillales</taxon>
        <taxon>Paenibacillaceae</taxon>
        <taxon>Paenibacillus</taxon>
    </lineage>
</organism>
<dbReference type="Proteomes" id="UP000632125">
    <property type="component" value="Unassembled WGS sequence"/>
</dbReference>
<keyword evidence="10" id="KW-1185">Reference proteome</keyword>
<accession>A0A927H5P5</accession>
<name>A0A927H5P5_9BACL</name>
<dbReference type="CDD" id="cd06261">
    <property type="entry name" value="TM_PBP2"/>
    <property type="match status" value="1"/>
</dbReference>
<keyword evidence="5 7" id="KW-1133">Transmembrane helix</keyword>
<dbReference type="EMBL" id="JACXIY010000012">
    <property type="protein sequence ID" value="MBD2868758.1"/>
    <property type="molecule type" value="Genomic_DNA"/>
</dbReference>
<sequence length="315" mass="35259">MKNTAIISSTVAPARRKTKKLSPLRKTWRLHLMLLPAVLAALVFKYAPMPGIVMAFQDFKPWLGIDGSAWVGWDNFELIFTMHGSVQVIWNTLIISVLKILFGLAVPVAFALLLNEVRSMGLKRSIQTFVYLPHFMSWVILGGILLDVLSLEGIVNRLLTWLNLQPVLFLGDGSWFRATVIVSDLWKEFGFSAIVFLAALSGINPELYEASEIDGAGRWKQTIYITIPSLLPIMAVVFTLSLGSMLSANFDQIYNLINPLVLEKGDIIDTFVFRNFQDGQYSLAAAVGLFKSAVGFILISAGYYCAYKWTNYRVF</sequence>
<evidence type="ECO:0000256" key="3">
    <source>
        <dbReference type="ARBA" id="ARBA00022475"/>
    </source>
</evidence>
<dbReference type="PANTHER" id="PTHR43227:SF11">
    <property type="entry name" value="BLL4140 PROTEIN"/>
    <property type="match status" value="1"/>
</dbReference>
<dbReference type="GO" id="GO:0055085">
    <property type="term" value="P:transmembrane transport"/>
    <property type="evidence" value="ECO:0007669"/>
    <property type="project" value="InterPro"/>
</dbReference>
<feature type="transmembrane region" description="Helical" evidence="7">
    <location>
        <begin position="281"/>
        <end position="306"/>
    </location>
</feature>
<evidence type="ECO:0000256" key="6">
    <source>
        <dbReference type="ARBA" id="ARBA00023136"/>
    </source>
</evidence>
<dbReference type="SUPFAM" id="SSF161098">
    <property type="entry name" value="MetI-like"/>
    <property type="match status" value="1"/>
</dbReference>
<comment type="similarity">
    <text evidence="7">Belongs to the binding-protein-dependent transport system permease family.</text>
</comment>
<dbReference type="AlphaFoldDB" id="A0A927H5P5"/>
<evidence type="ECO:0000256" key="2">
    <source>
        <dbReference type="ARBA" id="ARBA00022448"/>
    </source>
</evidence>
<evidence type="ECO:0000313" key="9">
    <source>
        <dbReference type="EMBL" id="MBD2868758.1"/>
    </source>
</evidence>
<feature type="transmembrane region" description="Helical" evidence="7">
    <location>
        <begin position="88"/>
        <end position="114"/>
    </location>
</feature>
<dbReference type="RefSeq" id="WP_190860317.1">
    <property type="nucleotide sequence ID" value="NZ_JACXIY010000012.1"/>
</dbReference>
<dbReference type="Gene3D" id="1.10.3720.10">
    <property type="entry name" value="MetI-like"/>
    <property type="match status" value="1"/>
</dbReference>
<feature type="transmembrane region" description="Helical" evidence="7">
    <location>
        <begin position="135"/>
        <end position="155"/>
    </location>
</feature>
<feature type="transmembrane region" description="Helical" evidence="7">
    <location>
        <begin position="223"/>
        <end position="246"/>
    </location>
</feature>
<evidence type="ECO:0000256" key="1">
    <source>
        <dbReference type="ARBA" id="ARBA00004651"/>
    </source>
</evidence>
<keyword evidence="4 7" id="KW-0812">Transmembrane</keyword>
<comment type="caution">
    <text evidence="9">The sequence shown here is derived from an EMBL/GenBank/DDBJ whole genome shotgun (WGS) entry which is preliminary data.</text>
</comment>
<comment type="subcellular location">
    <subcellularLocation>
        <location evidence="1 7">Cell membrane</location>
        <topology evidence="1 7">Multi-pass membrane protein</topology>
    </subcellularLocation>
</comment>
<keyword evidence="2 7" id="KW-0813">Transport</keyword>
<gene>
    <name evidence="9" type="ORF">IDH41_09220</name>
</gene>
<dbReference type="InterPro" id="IPR035906">
    <property type="entry name" value="MetI-like_sf"/>
</dbReference>
<dbReference type="PANTHER" id="PTHR43227">
    <property type="entry name" value="BLL4140 PROTEIN"/>
    <property type="match status" value="1"/>
</dbReference>
<reference evidence="9" key="1">
    <citation type="submission" date="2020-09" db="EMBL/GenBank/DDBJ databases">
        <title>A novel bacterium of genus Paenibacillus, isolated from South China Sea.</title>
        <authorList>
            <person name="Huang H."/>
            <person name="Mo K."/>
            <person name="Hu Y."/>
        </authorList>
    </citation>
    <scope>NUCLEOTIDE SEQUENCE</scope>
    <source>
        <strain evidence="9">IB182493</strain>
    </source>
</reference>
<protein>
    <submittedName>
        <fullName evidence="9">Sugar ABC transporter permease</fullName>
    </submittedName>
</protein>
<keyword evidence="3" id="KW-1003">Cell membrane</keyword>
<keyword evidence="6 7" id="KW-0472">Membrane</keyword>
<dbReference type="InterPro" id="IPR050809">
    <property type="entry name" value="UgpAE/MalFG_permease"/>
</dbReference>
<feature type="transmembrane region" description="Helical" evidence="7">
    <location>
        <begin position="175"/>
        <end position="203"/>
    </location>
</feature>
<dbReference type="GO" id="GO:0005886">
    <property type="term" value="C:plasma membrane"/>
    <property type="evidence" value="ECO:0007669"/>
    <property type="project" value="UniProtKB-SubCell"/>
</dbReference>
<feature type="domain" description="ABC transmembrane type-1" evidence="8">
    <location>
        <begin position="89"/>
        <end position="302"/>
    </location>
</feature>
<evidence type="ECO:0000256" key="7">
    <source>
        <dbReference type="RuleBase" id="RU363032"/>
    </source>
</evidence>
<evidence type="ECO:0000256" key="4">
    <source>
        <dbReference type="ARBA" id="ARBA00022692"/>
    </source>
</evidence>
<dbReference type="InterPro" id="IPR000515">
    <property type="entry name" value="MetI-like"/>
</dbReference>
<dbReference type="PROSITE" id="PS50928">
    <property type="entry name" value="ABC_TM1"/>
    <property type="match status" value="1"/>
</dbReference>
<evidence type="ECO:0000313" key="10">
    <source>
        <dbReference type="Proteomes" id="UP000632125"/>
    </source>
</evidence>
<evidence type="ECO:0000256" key="5">
    <source>
        <dbReference type="ARBA" id="ARBA00022989"/>
    </source>
</evidence>
<evidence type="ECO:0000259" key="8">
    <source>
        <dbReference type="PROSITE" id="PS50928"/>
    </source>
</evidence>